<dbReference type="Pfam" id="PF01266">
    <property type="entry name" value="DAO"/>
    <property type="match status" value="1"/>
</dbReference>
<evidence type="ECO:0000256" key="3">
    <source>
        <dbReference type="ARBA" id="ARBA00022630"/>
    </source>
</evidence>
<evidence type="ECO:0000313" key="8">
    <source>
        <dbReference type="EMBL" id="KAK2604014.1"/>
    </source>
</evidence>
<keyword evidence="4 6" id="KW-0274">FAD</keyword>
<dbReference type="InterPro" id="IPR023209">
    <property type="entry name" value="DAO"/>
</dbReference>
<protein>
    <recommendedName>
        <fullName evidence="7">FAD dependent oxidoreductase domain-containing protein</fullName>
    </recommendedName>
</protein>
<evidence type="ECO:0000256" key="4">
    <source>
        <dbReference type="ARBA" id="ARBA00022827"/>
    </source>
</evidence>
<reference evidence="8" key="1">
    <citation type="submission" date="2023-06" db="EMBL/GenBank/DDBJ databases">
        <authorList>
            <person name="Noh H."/>
        </authorList>
    </citation>
    <scope>NUCLEOTIDE SEQUENCE</scope>
    <source>
        <strain evidence="8">DUCC20226</strain>
    </source>
</reference>
<evidence type="ECO:0000313" key="9">
    <source>
        <dbReference type="Proteomes" id="UP001265746"/>
    </source>
</evidence>
<dbReference type="AlphaFoldDB" id="A0AAD9W1F0"/>
<evidence type="ECO:0000256" key="5">
    <source>
        <dbReference type="ARBA" id="ARBA00023002"/>
    </source>
</evidence>
<dbReference type="GO" id="GO:0005737">
    <property type="term" value="C:cytoplasm"/>
    <property type="evidence" value="ECO:0007669"/>
    <property type="project" value="TreeGrafter"/>
</dbReference>
<comment type="cofactor">
    <cofactor evidence="1 6">
        <name>FAD</name>
        <dbReference type="ChEBI" id="CHEBI:57692"/>
    </cofactor>
</comment>
<sequence length="418" mass="46389">MNSAPLRLYHDISPSRSRVACPNETSHHFLIIGAGVVGLTTAWTLLDAGHNITIIAKEWASWTKAQRLTSQIAGALWEYPPAVCGQHINKISLHHSKRWAMTSYRIWDQLADPIMGEMKSGVVMRPAGFFFPRSLDENPAELQKMKELSISGVKGFCRNPALAEQHRVNPRHGIVDAYEILSPQIDTDVAMKWLMQLVAAKGAIFVTEEIQEDLLLIEDLLRARFCADAIVNCTGLGSATVANDKSCYPLRGAMIRVINDGKAFPKVKAALAVSADSAPDNEMVFIVPRNDSILYLGGIVQPGQKNLNLTIDHPDIKRMRARCEAFLPDLKNARLDKEYPLAQGLRPFRGRNVRVERELRWTPAGKISRVVHSYGHGGAGWSLAFGCAGDVKCLLQEVMNSQLPEPMRDQGERLLARL</sequence>
<dbReference type="PANTHER" id="PTHR11530">
    <property type="entry name" value="D-AMINO ACID OXIDASE"/>
    <property type="match status" value="1"/>
</dbReference>
<dbReference type="Proteomes" id="UP001265746">
    <property type="component" value="Unassembled WGS sequence"/>
</dbReference>
<dbReference type="PIRSF" id="PIRSF000189">
    <property type="entry name" value="D-aa_oxidase"/>
    <property type="match status" value="1"/>
</dbReference>
<keyword evidence="3" id="KW-0285">Flavoprotein</keyword>
<dbReference type="SUPFAM" id="SSF51971">
    <property type="entry name" value="Nucleotide-binding domain"/>
    <property type="match status" value="1"/>
</dbReference>
<dbReference type="Gene3D" id="3.40.50.720">
    <property type="entry name" value="NAD(P)-binding Rossmann-like Domain"/>
    <property type="match status" value="1"/>
</dbReference>
<organism evidence="8 9">
    <name type="scientific">Phomopsis amygdali</name>
    <name type="common">Fusicoccum amygdali</name>
    <dbReference type="NCBI Taxonomy" id="1214568"/>
    <lineage>
        <taxon>Eukaryota</taxon>
        <taxon>Fungi</taxon>
        <taxon>Dikarya</taxon>
        <taxon>Ascomycota</taxon>
        <taxon>Pezizomycotina</taxon>
        <taxon>Sordariomycetes</taxon>
        <taxon>Sordariomycetidae</taxon>
        <taxon>Diaporthales</taxon>
        <taxon>Diaporthaceae</taxon>
        <taxon>Diaporthe</taxon>
    </lineage>
</organism>
<dbReference type="InterPro" id="IPR006076">
    <property type="entry name" value="FAD-dep_OxRdtase"/>
</dbReference>
<dbReference type="SUPFAM" id="SSF54373">
    <property type="entry name" value="FAD-linked reductases, C-terminal domain"/>
    <property type="match status" value="1"/>
</dbReference>
<evidence type="ECO:0000259" key="7">
    <source>
        <dbReference type="Pfam" id="PF01266"/>
    </source>
</evidence>
<dbReference type="PANTHER" id="PTHR11530:SF25">
    <property type="entry name" value="FAD DEPENDENT OXIDOREDUCTASE DOMAIN-CONTAINING PROTEIN"/>
    <property type="match status" value="1"/>
</dbReference>
<evidence type="ECO:0000256" key="2">
    <source>
        <dbReference type="ARBA" id="ARBA00006730"/>
    </source>
</evidence>
<keyword evidence="9" id="KW-1185">Reference proteome</keyword>
<feature type="binding site" evidence="6">
    <location>
        <position position="234"/>
    </location>
    <ligand>
        <name>FAD</name>
        <dbReference type="ChEBI" id="CHEBI:57692"/>
    </ligand>
</feature>
<evidence type="ECO:0000256" key="1">
    <source>
        <dbReference type="ARBA" id="ARBA00001974"/>
    </source>
</evidence>
<feature type="binding site" evidence="6">
    <location>
        <position position="378"/>
    </location>
    <ligand>
        <name>D-dopa</name>
        <dbReference type="ChEBI" id="CHEBI:149689"/>
    </ligand>
</feature>
<dbReference type="GO" id="GO:0019478">
    <property type="term" value="P:D-amino acid catabolic process"/>
    <property type="evidence" value="ECO:0007669"/>
    <property type="project" value="TreeGrafter"/>
</dbReference>
<comment type="similarity">
    <text evidence="2">Belongs to the DAMOX/DASOX family.</text>
</comment>
<evidence type="ECO:0000256" key="6">
    <source>
        <dbReference type="PIRSR" id="PIRSR000189-1"/>
    </source>
</evidence>
<gene>
    <name evidence="8" type="ORF">N8I77_006975</name>
</gene>
<proteinExistence type="inferred from homology"/>
<name>A0AAD9W1F0_PHOAM</name>
<keyword evidence="5" id="KW-0560">Oxidoreductase</keyword>
<dbReference type="EMBL" id="JAUJFL010000004">
    <property type="protein sequence ID" value="KAK2604014.1"/>
    <property type="molecule type" value="Genomic_DNA"/>
</dbReference>
<feature type="binding site" evidence="6">
    <location>
        <position position="346"/>
    </location>
    <ligand>
        <name>D-dopa</name>
        <dbReference type="ChEBI" id="CHEBI:149689"/>
    </ligand>
</feature>
<dbReference type="Gene3D" id="3.30.9.10">
    <property type="entry name" value="D-Amino Acid Oxidase, subunit A, domain 2"/>
    <property type="match status" value="1"/>
</dbReference>
<dbReference type="GO" id="GO:0071949">
    <property type="term" value="F:FAD binding"/>
    <property type="evidence" value="ECO:0007669"/>
    <property type="project" value="InterPro"/>
</dbReference>
<comment type="caution">
    <text evidence="8">The sequence shown here is derived from an EMBL/GenBank/DDBJ whole genome shotgun (WGS) entry which is preliminary data.</text>
</comment>
<feature type="domain" description="FAD dependent oxidoreductase" evidence="7">
    <location>
        <begin position="29"/>
        <end position="388"/>
    </location>
</feature>
<accession>A0AAD9W1F0</accession>
<dbReference type="GO" id="GO:0003884">
    <property type="term" value="F:D-amino-acid oxidase activity"/>
    <property type="evidence" value="ECO:0007669"/>
    <property type="project" value="InterPro"/>
</dbReference>
<feature type="binding site" evidence="6">
    <location>
        <begin position="69"/>
        <end position="70"/>
    </location>
    <ligand>
        <name>FAD</name>
        <dbReference type="ChEBI" id="CHEBI:57692"/>
    </ligand>
</feature>